<reference evidence="2 3" key="1">
    <citation type="submission" date="2024-07" db="EMBL/GenBank/DDBJ databases">
        <title>Characterization of a bacterium isolated from hydrolysated instant sea cucumber by whole-genome sequencing and metabolomics.</title>
        <authorList>
            <person name="Luo X."/>
            <person name="Zhang Z."/>
            <person name="Zheng Z."/>
            <person name="Zhang W."/>
            <person name="Ming T."/>
            <person name="Jiao L."/>
            <person name="Su X."/>
            <person name="Kong F."/>
            <person name="Xu J."/>
        </authorList>
    </citation>
    <scope>NUCLEOTIDE SEQUENCE [LARGE SCALE GENOMIC DNA]</scope>
    <source>
        <strain evidence="2 3">XL-2024</strain>
    </source>
</reference>
<protein>
    <submittedName>
        <fullName evidence="2">Uncharacterized protein</fullName>
    </submittedName>
</protein>
<dbReference type="RefSeq" id="WP_368634931.1">
    <property type="nucleotide sequence ID" value="NZ_JBFRHK010000001.1"/>
</dbReference>
<accession>A0ABV3VRB2</accession>
<keyword evidence="1" id="KW-0472">Membrane</keyword>
<feature type="transmembrane region" description="Helical" evidence="1">
    <location>
        <begin position="16"/>
        <end position="35"/>
    </location>
</feature>
<gene>
    <name evidence="2" type="ORF">AB1300_02045</name>
</gene>
<proteinExistence type="predicted"/>
<organism evidence="2 3">
    <name type="scientific">Lysinibacillus xylanilyticus</name>
    <dbReference type="NCBI Taxonomy" id="582475"/>
    <lineage>
        <taxon>Bacteria</taxon>
        <taxon>Bacillati</taxon>
        <taxon>Bacillota</taxon>
        <taxon>Bacilli</taxon>
        <taxon>Bacillales</taxon>
        <taxon>Bacillaceae</taxon>
        <taxon>Lysinibacillus</taxon>
    </lineage>
</organism>
<comment type="caution">
    <text evidence="2">The sequence shown here is derived from an EMBL/GenBank/DDBJ whole genome shotgun (WGS) entry which is preliminary data.</text>
</comment>
<evidence type="ECO:0000313" key="3">
    <source>
        <dbReference type="Proteomes" id="UP001558534"/>
    </source>
</evidence>
<dbReference type="Proteomes" id="UP001558534">
    <property type="component" value="Unassembled WGS sequence"/>
</dbReference>
<evidence type="ECO:0000313" key="2">
    <source>
        <dbReference type="EMBL" id="MEX3743910.1"/>
    </source>
</evidence>
<dbReference type="EMBL" id="JBFRHK010000001">
    <property type="protein sequence ID" value="MEX3743910.1"/>
    <property type="molecule type" value="Genomic_DNA"/>
</dbReference>
<evidence type="ECO:0000256" key="1">
    <source>
        <dbReference type="SAM" id="Phobius"/>
    </source>
</evidence>
<keyword evidence="1" id="KW-1133">Transmembrane helix</keyword>
<keyword evidence="3" id="KW-1185">Reference proteome</keyword>
<keyword evidence="1" id="KW-0812">Transmembrane</keyword>
<sequence>MAIACAYNPAISLVTFIPLQIWLVAVGGGIAYLGIRNIEKEDAI</sequence>
<name>A0ABV3VRB2_9BACI</name>